<dbReference type="Gene3D" id="3.30.70.100">
    <property type="match status" value="2"/>
</dbReference>
<dbReference type="InterPro" id="IPR012577">
    <property type="entry name" value="NIPSNAP"/>
</dbReference>
<keyword evidence="5" id="KW-1185">Reference proteome</keyword>
<feature type="domain" description="NIPSNAP" evidence="3">
    <location>
        <begin position="160"/>
        <end position="269"/>
    </location>
</feature>
<organism evidence="4 5">
    <name type="scientific">Prosthecobacter debontii</name>
    <dbReference type="NCBI Taxonomy" id="48467"/>
    <lineage>
        <taxon>Bacteria</taxon>
        <taxon>Pseudomonadati</taxon>
        <taxon>Verrucomicrobiota</taxon>
        <taxon>Verrucomicrobiia</taxon>
        <taxon>Verrucomicrobiales</taxon>
        <taxon>Verrucomicrobiaceae</taxon>
        <taxon>Prosthecobacter</taxon>
    </lineage>
</organism>
<dbReference type="STRING" id="48467.SAMN02745166_04609"/>
<name>A0A1T4YZ31_9BACT</name>
<dbReference type="InterPro" id="IPR011008">
    <property type="entry name" value="Dimeric_a/b-barrel"/>
</dbReference>
<evidence type="ECO:0000256" key="1">
    <source>
        <dbReference type="ARBA" id="ARBA00005291"/>
    </source>
</evidence>
<dbReference type="SUPFAM" id="SSF54909">
    <property type="entry name" value="Dimeric alpha+beta barrel"/>
    <property type="match status" value="2"/>
</dbReference>
<feature type="chain" id="PRO_5012323596" evidence="2">
    <location>
        <begin position="36"/>
        <end position="271"/>
    </location>
</feature>
<evidence type="ECO:0000313" key="4">
    <source>
        <dbReference type="EMBL" id="SKB07067.1"/>
    </source>
</evidence>
<feature type="domain" description="NIPSNAP" evidence="3">
    <location>
        <begin position="41"/>
        <end position="147"/>
    </location>
</feature>
<dbReference type="PANTHER" id="PTHR21017">
    <property type="entry name" value="NIPSNAP-RELATED"/>
    <property type="match status" value="1"/>
</dbReference>
<dbReference type="EMBL" id="FUYE01000022">
    <property type="protein sequence ID" value="SKB07067.1"/>
    <property type="molecule type" value="Genomic_DNA"/>
</dbReference>
<keyword evidence="2" id="KW-0732">Signal</keyword>
<protein>
    <submittedName>
        <fullName evidence="4">NIPSNAP protein</fullName>
    </submittedName>
</protein>
<dbReference type="Proteomes" id="UP000190774">
    <property type="component" value="Unassembled WGS sequence"/>
</dbReference>
<accession>A0A1T4YZ31</accession>
<evidence type="ECO:0000259" key="3">
    <source>
        <dbReference type="Pfam" id="PF07978"/>
    </source>
</evidence>
<feature type="signal peptide" evidence="2">
    <location>
        <begin position="1"/>
        <end position="35"/>
    </location>
</feature>
<evidence type="ECO:0000313" key="5">
    <source>
        <dbReference type="Proteomes" id="UP000190774"/>
    </source>
</evidence>
<sequence>MPLEPTFANLLMTRRLLLTLSSVFALSSFPASVSAAPSEVYELRIYTTNEGKLDALLARFRDHTCRLFEKHGMTNIGYWVPLAEEDGASNTLIYILKHASEEAAKTSFAAFGKDPEWQAARKASEEGGKILAKPPQSIFMQTTDYSPPIQTGSADSSRVFELRTYTTPPGKLDALHERFRNHTMKLFSKHGMTHIGYWTPTPSSPDADHKLIYILSHASHEAGLASFTAFRQDPEWITAKAASEKDGSLTLPQPEGVKSIYLRPTDFSPTR</sequence>
<comment type="similarity">
    <text evidence="1">Belongs to the NipSnap family.</text>
</comment>
<reference evidence="5" key="1">
    <citation type="submission" date="2017-02" db="EMBL/GenBank/DDBJ databases">
        <authorList>
            <person name="Varghese N."/>
            <person name="Submissions S."/>
        </authorList>
    </citation>
    <scope>NUCLEOTIDE SEQUENCE [LARGE SCALE GENOMIC DNA]</scope>
    <source>
        <strain evidence="5">ATCC 700200</strain>
    </source>
</reference>
<proteinExistence type="inferred from homology"/>
<evidence type="ECO:0000256" key="2">
    <source>
        <dbReference type="SAM" id="SignalP"/>
    </source>
</evidence>
<gene>
    <name evidence="4" type="ORF">SAMN02745166_04609</name>
</gene>
<dbReference type="Pfam" id="PF07978">
    <property type="entry name" value="NIPSNAP"/>
    <property type="match status" value="2"/>
</dbReference>
<dbReference type="PANTHER" id="PTHR21017:SF17">
    <property type="entry name" value="PROTEIN NIPSNAP"/>
    <property type="match status" value="1"/>
</dbReference>
<dbReference type="InterPro" id="IPR051557">
    <property type="entry name" value="NipSnap_domain"/>
</dbReference>
<dbReference type="AlphaFoldDB" id="A0A1T4YZ31"/>